<evidence type="ECO:0000256" key="4">
    <source>
        <dbReference type="ARBA" id="ARBA00022837"/>
    </source>
</evidence>
<dbReference type="Gene3D" id="3.20.20.80">
    <property type="entry name" value="Glycosidases"/>
    <property type="match status" value="1"/>
</dbReference>
<dbReference type="Proteomes" id="UP000277582">
    <property type="component" value="Unassembled WGS sequence"/>
</dbReference>
<keyword evidence="3" id="KW-0732">Signal</keyword>
<dbReference type="SUPFAM" id="SSF51445">
    <property type="entry name" value="(Trans)glycosidases"/>
    <property type="match status" value="1"/>
</dbReference>
<keyword evidence="2" id="KW-0964">Secreted</keyword>
<keyword evidence="5" id="KW-1133">Transmembrane helix</keyword>
<feature type="transmembrane region" description="Helical" evidence="5">
    <location>
        <begin position="5"/>
        <end position="25"/>
    </location>
</feature>
<evidence type="ECO:0000256" key="3">
    <source>
        <dbReference type="ARBA" id="ARBA00022729"/>
    </source>
</evidence>
<dbReference type="AlphaFoldDB" id="A0A429GKA6"/>
<dbReference type="InterPro" id="IPR059100">
    <property type="entry name" value="TSP3_bac"/>
</dbReference>
<keyword evidence="7" id="KW-1185">Reference proteome</keyword>
<keyword evidence="4" id="KW-0106">Calcium</keyword>
<keyword evidence="5" id="KW-0472">Membrane</keyword>
<dbReference type="EMBL" id="RCOS01000097">
    <property type="protein sequence ID" value="RSN74278.1"/>
    <property type="molecule type" value="Genomic_DNA"/>
</dbReference>
<accession>A0A429GKA6</accession>
<evidence type="ECO:0000256" key="5">
    <source>
        <dbReference type="SAM" id="Phobius"/>
    </source>
</evidence>
<keyword evidence="5" id="KW-0812">Transmembrane</keyword>
<proteinExistence type="predicted"/>
<evidence type="ECO:0000313" key="7">
    <source>
        <dbReference type="Proteomes" id="UP000277582"/>
    </source>
</evidence>
<evidence type="ECO:0000256" key="2">
    <source>
        <dbReference type="ARBA" id="ARBA00022525"/>
    </source>
</evidence>
<dbReference type="Pfam" id="PF14307">
    <property type="entry name" value="Glyco_tran_WbsX"/>
    <property type="match status" value="1"/>
</dbReference>
<comment type="subcellular location">
    <subcellularLocation>
        <location evidence="1">Secreted</location>
    </subcellularLocation>
</comment>
<name>A0A429GKA6_9CREN</name>
<sequence>MRKPLILIALILILILISSLIIYYMNRDSDGDGIPDYKEKEYGTDPNKPNYLLAYALKKLPESEALRFKDVENFNESSKGFVDLYASLPQDKRSSKEVNELLDKILSDNVIDDYEKNLFDDRFVNPTLPTIDNLNWTPTRENLDKIYDINVTFVAKDDKTPIAYAELRFVPVEYTYMIEKYGMRPEDYPKVFPPDKERNIILTPVDGKFDSLEERFSVPIKDIVGGREYKIVALVRDSAGNEKIVEVKTPYIRQFENIAKTDNITVAAFYYNWYTKGYDIPKDLPDKPLLGLYYSDDNVVFNKHVDWATGHGIDVFVFPYPYHNPRIAFTWLEKIFRKNMEAELFNQIKFSFCSTFVDEAGLPPYNFDNSTVRGEFVKAIKDLISNYASLPNYWKVDGKPVVVLWGAANRFISTQENIERAIREVRGFSRSKLGADLYIVSDDINIFHKMEVFYSSDAIYHYSPFLNDKTTRDMGIEEDVPYTINWMKGLEKICKEHGKPFIPTIAPGEDNRYDYRNTVKAPVIYRSLDGFRLYLREVNKAFSPKIVFLTSFNEWFEGTQVEPSEGYGFTYLEILKDVLRGG</sequence>
<evidence type="ECO:0000256" key="1">
    <source>
        <dbReference type="ARBA" id="ARBA00004613"/>
    </source>
</evidence>
<gene>
    <name evidence="6" type="ORF">D6D85_08410</name>
</gene>
<dbReference type="RefSeq" id="WP_125671553.1">
    <property type="nucleotide sequence ID" value="NZ_RCOS01000097.1"/>
</dbReference>
<dbReference type="Pfam" id="PF18884">
    <property type="entry name" value="TSP3_bac"/>
    <property type="match status" value="1"/>
</dbReference>
<organism evidence="6 7">
    <name type="scientific">Candidatus Methanodesulfokora washburnensis</name>
    <dbReference type="NCBI Taxonomy" id="2478471"/>
    <lineage>
        <taxon>Archaea</taxon>
        <taxon>Thermoproteota</taxon>
        <taxon>Candidatus Korarchaeia</taxon>
        <taxon>Candidatus Korarchaeia incertae sedis</taxon>
        <taxon>Candidatus Methanodesulfokora</taxon>
    </lineage>
</organism>
<evidence type="ECO:0000313" key="6">
    <source>
        <dbReference type="EMBL" id="RSN74278.1"/>
    </source>
</evidence>
<comment type="caution">
    <text evidence="6">The sequence shown here is derived from an EMBL/GenBank/DDBJ whole genome shotgun (WGS) entry which is preliminary data.</text>
</comment>
<dbReference type="InterPro" id="IPR017853">
    <property type="entry name" value="GH"/>
</dbReference>
<protein>
    <submittedName>
        <fullName evidence="6">Uncharacterized protein</fullName>
    </submittedName>
</protein>
<reference evidence="6 7" key="1">
    <citation type="submission" date="2018-10" db="EMBL/GenBank/DDBJ databases">
        <title>Co-occurring genomic capacity for anaerobic methane metabolism and dissimilatory sulfite reduction discovered in the Korarchaeota.</title>
        <authorList>
            <person name="Mckay L.J."/>
            <person name="Dlakic M."/>
            <person name="Fields M.W."/>
            <person name="Delmont T.O."/>
            <person name="Eren A.M."/>
            <person name="Jay Z.J."/>
            <person name="Klingelsmith K.B."/>
            <person name="Rusch D.B."/>
            <person name="Inskeep W.P."/>
        </authorList>
    </citation>
    <scope>NUCLEOTIDE SEQUENCE [LARGE SCALE GENOMIC DNA]</scope>
    <source>
        <strain evidence="6 7">MDKW</strain>
    </source>
</reference>
<dbReference type="InterPro" id="IPR032719">
    <property type="entry name" value="WbsX"/>
</dbReference>
<dbReference type="PANTHER" id="PTHR41244">
    <property type="entry name" value="RHAMNAN SYNTHESIS F"/>
    <property type="match status" value="1"/>
</dbReference>
<dbReference type="PANTHER" id="PTHR41244:SF1">
    <property type="entry name" value="GLYCOSYLTRANSFERASE"/>
    <property type="match status" value="1"/>
</dbReference>